<evidence type="ECO:0000256" key="2">
    <source>
        <dbReference type="ARBA" id="ARBA00022628"/>
    </source>
</evidence>
<comment type="cofactor">
    <cofactor evidence="1">
        <name>adenosylcob(III)alamin</name>
        <dbReference type="ChEBI" id="CHEBI:18408"/>
    </cofactor>
</comment>
<dbReference type="PANTHER" id="PTHR48101">
    <property type="entry name" value="METHYLMALONYL-COA MUTASE, MITOCHONDRIAL-RELATED"/>
    <property type="match status" value="1"/>
</dbReference>
<evidence type="ECO:0000313" key="8">
    <source>
        <dbReference type="Proteomes" id="UP000248544"/>
    </source>
</evidence>
<evidence type="ECO:0000259" key="6">
    <source>
        <dbReference type="PROSITE" id="PS51332"/>
    </source>
</evidence>
<keyword evidence="5" id="KW-0170">Cobalt</keyword>
<dbReference type="AlphaFoldDB" id="A0A2W2EZE7"/>
<dbReference type="Proteomes" id="UP000248544">
    <property type="component" value="Unassembled WGS sequence"/>
</dbReference>
<dbReference type="InterPro" id="IPR036724">
    <property type="entry name" value="Cobalamin-bd_sf"/>
</dbReference>
<accession>A0A2W2EZE7</accession>
<feature type="domain" description="B12-binding" evidence="6">
    <location>
        <begin position="13"/>
        <end position="141"/>
    </location>
</feature>
<keyword evidence="4" id="KW-0413">Isomerase</keyword>
<dbReference type="GO" id="GO:0046872">
    <property type="term" value="F:metal ion binding"/>
    <property type="evidence" value="ECO:0007669"/>
    <property type="project" value="UniProtKB-KW"/>
</dbReference>
<dbReference type="EMBL" id="POUA01000378">
    <property type="protein sequence ID" value="PZG29322.1"/>
    <property type="molecule type" value="Genomic_DNA"/>
</dbReference>
<evidence type="ECO:0000256" key="5">
    <source>
        <dbReference type="ARBA" id="ARBA00023285"/>
    </source>
</evidence>
<dbReference type="PROSITE" id="PS51332">
    <property type="entry name" value="B12_BINDING"/>
    <property type="match status" value="1"/>
</dbReference>
<dbReference type="InterPro" id="IPR006159">
    <property type="entry name" value="Acid_CoA_mut_C"/>
</dbReference>
<evidence type="ECO:0000313" key="7">
    <source>
        <dbReference type="EMBL" id="PZG29322.1"/>
    </source>
</evidence>
<evidence type="ECO:0000256" key="3">
    <source>
        <dbReference type="ARBA" id="ARBA00022723"/>
    </source>
</evidence>
<dbReference type="PANTHER" id="PTHR48101:SF1">
    <property type="entry name" value="METHYLMALONYL-COA MUTASE, LARGE SUBUNIT"/>
    <property type="match status" value="1"/>
</dbReference>
<dbReference type="GO" id="GO:0016853">
    <property type="term" value="F:isomerase activity"/>
    <property type="evidence" value="ECO:0007669"/>
    <property type="project" value="UniProtKB-KW"/>
</dbReference>
<dbReference type="InterPro" id="IPR006158">
    <property type="entry name" value="Cobalamin-bd"/>
</dbReference>
<keyword evidence="2" id="KW-0846">Cobalamin</keyword>
<keyword evidence="8" id="KW-1185">Reference proteome</keyword>
<name>A0A2W2EZE7_9ACTN</name>
<organism evidence="7 8">
    <name type="scientific">Spongiactinospora gelatinilytica</name>
    <dbReference type="NCBI Taxonomy" id="2666298"/>
    <lineage>
        <taxon>Bacteria</taxon>
        <taxon>Bacillati</taxon>
        <taxon>Actinomycetota</taxon>
        <taxon>Actinomycetes</taxon>
        <taxon>Streptosporangiales</taxon>
        <taxon>Streptosporangiaceae</taxon>
        <taxon>Spongiactinospora</taxon>
    </lineage>
</organism>
<sequence>MGTGPDVLSGRRAVRIVVAKVGLDGHEVGARVVARGLVDAGMEVIYTGLRRTPEQVVATALQEDCDVIGISILSGAHMPLLRRVCALMKEHGLDDVLLLVGGVIPDVDVQPLREFGVDEIFHPATKIDEIVRFITANVRSGPGDPEQNGTS</sequence>
<protein>
    <submittedName>
        <fullName evidence="7">Methylmalonyl-CoA mutase</fullName>
    </submittedName>
</protein>
<gene>
    <name evidence="7" type="ORF">C1I98_32105</name>
</gene>
<reference evidence="7 8" key="1">
    <citation type="submission" date="2018-01" db="EMBL/GenBank/DDBJ databases">
        <title>Draft genome sequence of Sphaerisporangium sp. 7K107.</title>
        <authorList>
            <person name="Sahin N."/>
            <person name="Saygin H."/>
            <person name="Ay H."/>
        </authorList>
    </citation>
    <scope>NUCLEOTIDE SEQUENCE [LARGE SCALE GENOMIC DNA]</scope>
    <source>
        <strain evidence="7 8">7K107</strain>
    </source>
</reference>
<keyword evidence="3" id="KW-0479">Metal-binding</keyword>
<proteinExistence type="predicted"/>
<evidence type="ECO:0000256" key="4">
    <source>
        <dbReference type="ARBA" id="ARBA00023235"/>
    </source>
</evidence>
<dbReference type="Gene3D" id="3.40.50.280">
    <property type="entry name" value="Cobalamin-binding domain"/>
    <property type="match status" value="1"/>
</dbReference>
<comment type="caution">
    <text evidence="7">The sequence shown here is derived from an EMBL/GenBank/DDBJ whole genome shotgun (WGS) entry which is preliminary data.</text>
</comment>
<dbReference type="SUPFAM" id="SSF52242">
    <property type="entry name" value="Cobalamin (vitamin B12)-binding domain"/>
    <property type="match status" value="1"/>
</dbReference>
<dbReference type="NCBIfam" id="TIGR00640">
    <property type="entry name" value="acid_CoA_mut_C"/>
    <property type="match status" value="1"/>
</dbReference>
<dbReference type="Pfam" id="PF02310">
    <property type="entry name" value="B12-binding"/>
    <property type="match status" value="1"/>
</dbReference>
<dbReference type="CDD" id="cd02071">
    <property type="entry name" value="MM_CoA_mut_B12_BD"/>
    <property type="match status" value="1"/>
</dbReference>
<dbReference type="GO" id="GO:0031419">
    <property type="term" value="F:cobalamin binding"/>
    <property type="evidence" value="ECO:0007669"/>
    <property type="project" value="UniProtKB-KW"/>
</dbReference>
<evidence type="ECO:0000256" key="1">
    <source>
        <dbReference type="ARBA" id="ARBA00001922"/>
    </source>
</evidence>